<dbReference type="EMBL" id="LBVL01000003">
    <property type="protein sequence ID" value="KKQ85921.1"/>
    <property type="molecule type" value="Genomic_DNA"/>
</dbReference>
<name>A0A0G0P9B9_9BACT</name>
<protein>
    <submittedName>
        <fullName evidence="2">Uncharacterized protein</fullName>
    </submittedName>
</protein>
<evidence type="ECO:0000313" key="2">
    <source>
        <dbReference type="EMBL" id="KKQ85921.1"/>
    </source>
</evidence>
<proteinExistence type="predicted"/>
<accession>A0A0G0P9B9</accession>
<dbReference type="AlphaFoldDB" id="A0A0G0P9B9"/>
<gene>
    <name evidence="2" type="ORF">UT08_C0003G0084</name>
</gene>
<sequence>MEKDLAHEAITLALTGNWPKAVETNLIILQDNPNDIDALNRLARAYAETGSLPKARITAQKVLKIDPFNTIANKSLGRWKGLKKGDTYASRPLNPQLFLEEPGKTKIVALLYLGSPEILAKLDAGDEVKLNTHSHRVCVDTYDGNYIGRLPDNLSARLRRLINLGNEYLVFIKSVDKNDVKIFIRESKRSDKLTNVASFSSEKIDYISFTPPELVHRKDEIDVNLLDEEEDN</sequence>
<reference evidence="2 3" key="1">
    <citation type="journal article" date="2015" name="Nature">
        <title>rRNA introns, odd ribosomes, and small enigmatic genomes across a large radiation of phyla.</title>
        <authorList>
            <person name="Brown C.T."/>
            <person name="Hug L.A."/>
            <person name="Thomas B.C."/>
            <person name="Sharon I."/>
            <person name="Castelle C.J."/>
            <person name="Singh A."/>
            <person name="Wilkins M.J."/>
            <person name="Williams K.H."/>
            <person name="Banfield J.F."/>
        </authorList>
    </citation>
    <scope>NUCLEOTIDE SEQUENCE [LARGE SCALE GENOMIC DNA]</scope>
</reference>
<comment type="caution">
    <text evidence="2">The sequence shown here is derived from an EMBL/GenBank/DDBJ whole genome shotgun (WGS) entry which is preliminary data.</text>
</comment>
<dbReference type="InterPro" id="IPR019734">
    <property type="entry name" value="TPR_rpt"/>
</dbReference>
<feature type="repeat" description="TPR" evidence="1">
    <location>
        <begin position="36"/>
        <end position="69"/>
    </location>
</feature>
<dbReference type="Proteomes" id="UP000034081">
    <property type="component" value="Unassembled WGS sequence"/>
</dbReference>
<dbReference type="InterPro" id="IPR011990">
    <property type="entry name" value="TPR-like_helical_dom_sf"/>
</dbReference>
<dbReference type="Gene3D" id="1.25.40.10">
    <property type="entry name" value="Tetratricopeptide repeat domain"/>
    <property type="match status" value="1"/>
</dbReference>
<evidence type="ECO:0000256" key="1">
    <source>
        <dbReference type="PROSITE-ProRule" id="PRU00339"/>
    </source>
</evidence>
<dbReference type="PROSITE" id="PS50005">
    <property type="entry name" value="TPR"/>
    <property type="match status" value="1"/>
</dbReference>
<organism evidence="2 3">
    <name type="scientific">Candidatus Woesebacteria bacterium GW2011_GWB1_38_8</name>
    <dbReference type="NCBI Taxonomy" id="1618570"/>
    <lineage>
        <taxon>Bacteria</taxon>
        <taxon>Candidatus Woeseibacteriota</taxon>
    </lineage>
</organism>
<evidence type="ECO:0000313" key="3">
    <source>
        <dbReference type="Proteomes" id="UP000034081"/>
    </source>
</evidence>
<dbReference type="STRING" id="1618570.UT08_C0003G0084"/>
<dbReference type="SUPFAM" id="SSF48452">
    <property type="entry name" value="TPR-like"/>
    <property type="match status" value="1"/>
</dbReference>
<keyword evidence="1" id="KW-0802">TPR repeat</keyword>